<keyword evidence="3 8" id="KW-0812">Transmembrane</keyword>
<evidence type="ECO:0000256" key="7">
    <source>
        <dbReference type="SAM" id="MobiDB-lite"/>
    </source>
</evidence>
<dbReference type="InterPro" id="IPR016763">
    <property type="entry name" value="VAP"/>
</dbReference>
<dbReference type="Pfam" id="PF00635">
    <property type="entry name" value="Motile_Sperm"/>
    <property type="match status" value="1"/>
</dbReference>
<dbReference type="InParanoid" id="A0A1C7NKU5"/>
<dbReference type="FunCoup" id="A0A1C7NKU5">
    <property type="interactions" value="156"/>
</dbReference>
<evidence type="ECO:0000256" key="5">
    <source>
        <dbReference type="ARBA" id="ARBA00023136"/>
    </source>
</evidence>
<dbReference type="PIRSF" id="PIRSF019693">
    <property type="entry name" value="VAMP-associated"/>
    <property type="match status" value="1"/>
</dbReference>
<feature type="compositionally biased region" description="Low complexity" evidence="7">
    <location>
        <begin position="178"/>
        <end position="197"/>
    </location>
</feature>
<feature type="coiled-coil region" evidence="6">
    <location>
        <begin position="252"/>
        <end position="286"/>
    </location>
</feature>
<dbReference type="PANTHER" id="PTHR10809:SF6">
    <property type="entry name" value="AT11025P-RELATED"/>
    <property type="match status" value="1"/>
</dbReference>
<comment type="subcellular location">
    <subcellularLocation>
        <location evidence="1">Membrane</location>
        <topology evidence="1">Single-pass type IV membrane protein</topology>
    </subcellularLocation>
</comment>
<feature type="transmembrane region" description="Helical" evidence="8">
    <location>
        <begin position="328"/>
        <end position="347"/>
    </location>
</feature>
<sequence length="348" mass="39109">MSVVISPSEQLEFHRPFTRVSKESLHVKNPGSEPIVFKVKTTAPKQYCVRPNAGRIEANSEIEVQIILQPFREEPPEDYKCKDKFLVQTAPYPVVNDESQNDITTLWSYIEANERENMRQHKIKCVFLGPELRESDELQENESEQQTPQQQEQSPQEQMVEEISPIPEQAKNTEHVASSDTVLPPPLTSTTSTEPSSIQNDVPLKPASVNTTAATIAAPVAANTNSTTPTTTLYDTTRTPREVTQNNLTEATQTKKEEKDMTKEQLKEALDRVELLEKQLADIRKEEGLRARNQTGSSARKLASTVQPLDAVHQHLAALETPRSVEGYPPQVVMGIALLVFIFTYIFF</sequence>
<dbReference type="GO" id="GO:0033149">
    <property type="term" value="F:FFAT motif binding"/>
    <property type="evidence" value="ECO:0007669"/>
    <property type="project" value="TreeGrafter"/>
</dbReference>
<comment type="caution">
    <text evidence="10">The sequence shown here is derived from an EMBL/GenBank/DDBJ whole genome shotgun (WGS) entry which is preliminary data.</text>
</comment>
<keyword evidence="6" id="KW-0175">Coiled coil</keyword>
<organism evidence="10 11">
    <name type="scientific">Choanephora cucurbitarum</name>
    <dbReference type="NCBI Taxonomy" id="101091"/>
    <lineage>
        <taxon>Eukaryota</taxon>
        <taxon>Fungi</taxon>
        <taxon>Fungi incertae sedis</taxon>
        <taxon>Mucoromycota</taxon>
        <taxon>Mucoromycotina</taxon>
        <taxon>Mucoromycetes</taxon>
        <taxon>Mucorales</taxon>
        <taxon>Mucorineae</taxon>
        <taxon>Choanephoraceae</taxon>
        <taxon>Choanephoroideae</taxon>
        <taxon>Choanephora</taxon>
    </lineage>
</organism>
<protein>
    <submittedName>
        <fullName evidence="10">Vesicle-associated membrane protein-associated protein C16G5.05c</fullName>
    </submittedName>
</protein>
<evidence type="ECO:0000256" key="3">
    <source>
        <dbReference type="ARBA" id="ARBA00022692"/>
    </source>
</evidence>
<dbReference type="EMBL" id="LUGH01000083">
    <property type="protein sequence ID" value="OBZ89685.1"/>
    <property type="molecule type" value="Genomic_DNA"/>
</dbReference>
<evidence type="ECO:0000256" key="2">
    <source>
        <dbReference type="ARBA" id="ARBA00008932"/>
    </source>
</evidence>
<dbReference type="Proteomes" id="UP000093000">
    <property type="component" value="Unassembled WGS sequence"/>
</dbReference>
<dbReference type="GO" id="GO:0061817">
    <property type="term" value="P:endoplasmic reticulum-plasma membrane tethering"/>
    <property type="evidence" value="ECO:0007669"/>
    <property type="project" value="TreeGrafter"/>
</dbReference>
<keyword evidence="4 8" id="KW-1133">Transmembrane helix</keyword>
<dbReference type="GO" id="GO:0005789">
    <property type="term" value="C:endoplasmic reticulum membrane"/>
    <property type="evidence" value="ECO:0007669"/>
    <property type="project" value="InterPro"/>
</dbReference>
<dbReference type="InterPro" id="IPR008962">
    <property type="entry name" value="PapD-like_sf"/>
</dbReference>
<gene>
    <name evidence="10" type="ORF">A0J61_02270</name>
</gene>
<name>A0A1C7NKU5_9FUNG</name>
<feature type="region of interest" description="Disordered" evidence="7">
    <location>
        <begin position="172"/>
        <end position="204"/>
    </location>
</feature>
<comment type="similarity">
    <text evidence="2">Belongs to the VAMP-associated protein (VAP) (TC 9.B.17) family.</text>
</comment>
<accession>A0A1C7NKU5</accession>
<keyword evidence="5 8" id="KW-0472">Membrane</keyword>
<dbReference type="InterPro" id="IPR000535">
    <property type="entry name" value="MSP_dom"/>
</dbReference>
<dbReference type="OrthoDB" id="264603at2759"/>
<proteinExistence type="inferred from homology"/>
<dbReference type="GO" id="GO:0005886">
    <property type="term" value="C:plasma membrane"/>
    <property type="evidence" value="ECO:0007669"/>
    <property type="project" value="TreeGrafter"/>
</dbReference>
<evidence type="ECO:0000256" key="1">
    <source>
        <dbReference type="ARBA" id="ARBA00004211"/>
    </source>
</evidence>
<feature type="domain" description="MSP" evidence="9">
    <location>
        <begin position="2"/>
        <end position="128"/>
    </location>
</feature>
<dbReference type="InterPro" id="IPR013783">
    <property type="entry name" value="Ig-like_fold"/>
</dbReference>
<dbReference type="PROSITE" id="PS50202">
    <property type="entry name" value="MSP"/>
    <property type="match status" value="1"/>
</dbReference>
<dbReference type="GO" id="GO:0090158">
    <property type="term" value="P:endoplasmic reticulum membrane organization"/>
    <property type="evidence" value="ECO:0007669"/>
    <property type="project" value="TreeGrafter"/>
</dbReference>
<dbReference type="AlphaFoldDB" id="A0A1C7NKU5"/>
<dbReference type="Gene3D" id="2.60.40.10">
    <property type="entry name" value="Immunoglobulins"/>
    <property type="match status" value="1"/>
</dbReference>
<feature type="region of interest" description="Disordered" evidence="7">
    <location>
        <begin position="135"/>
        <end position="160"/>
    </location>
</feature>
<evidence type="ECO:0000313" key="11">
    <source>
        <dbReference type="Proteomes" id="UP000093000"/>
    </source>
</evidence>
<evidence type="ECO:0000256" key="4">
    <source>
        <dbReference type="ARBA" id="ARBA00022989"/>
    </source>
</evidence>
<feature type="compositionally biased region" description="Low complexity" evidence="7">
    <location>
        <begin position="144"/>
        <end position="160"/>
    </location>
</feature>
<dbReference type="STRING" id="101091.A0A1C7NKU5"/>
<evidence type="ECO:0000256" key="6">
    <source>
        <dbReference type="SAM" id="Coils"/>
    </source>
</evidence>
<evidence type="ECO:0000313" key="10">
    <source>
        <dbReference type="EMBL" id="OBZ89685.1"/>
    </source>
</evidence>
<reference evidence="10 11" key="1">
    <citation type="submission" date="2016-03" db="EMBL/GenBank/DDBJ databases">
        <title>Choanephora cucurbitarum.</title>
        <authorList>
            <person name="Min B."/>
            <person name="Park H."/>
            <person name="Park J.-H."/>
            <person name="Shin H.-D."/>
            <person name="Choi I.-G."/>
        </authorList>
    </citation>
    <scope>NUCLEOTIDE SEQUENCE [LARGE SCALE GENOMIC DNA]</scope>
    <source>
        <strain evidence="10 11">KUS-F28377</strain>
    </source>
</reference>
<evidence type="ECO:0000256" key="8">
    <source>
        <dbReference type="SAM" id="Phobius"/>
    </source>
</evidence>
<dbReference type="SUPFAM" id="SSF49354">
    <property type="entry name" value="PapD-like"/>
    <property type="match status" value="1"/>
</dbReference>
<keyword evidence="11" id="KW-1185">Reference proteome</keyword>
<evidence type="ECO:0000259" key="9">
    <source>
        <dbReference type="PROSITE" id="PS50202"/>
    </source>
</evidence>
<dbReference type="PANTHER" id="PTHR10809">
    <property type="entry name" value="VESICLE-ASSOCIATED MEMBRANE PROTEIN-ASSOCIATED PROTEIN"/>
    <property type="match status" value="1"/>
</dbReference>